<reference evidence="2 3" key="1">
    <citation type="submission" date="2024-05" db="EMBL/GenBank/DDBJ databases">
        <title>A draft genome resource for the thread blight pathogen Marasmius tenuissimus strain MS-2.</title>
        <authorList>
            <person name="Yulfo-Soto G.E."/>
            <person name="Baruah I.K."/>
            <person name="Amoako-Attah I."/>
            <person name="Bukari Y."/>
            <person name="Meinhardt L.W."/>
            <person name="Bailey B.A."/>
            <person name="Cohen S.P."/>
        </authorList>
    </citation>
    <scope>NUCLEOTIDE SEQUENCE [LARGE SCALE GENOMIC DNA]</scope>
    <source>
        <strain evidence="2 3">MS-2</strain>
    </source>
</reference>
<name>A0ABR2ZEX5_9AGAR</name>
<gene>
    <name evidence="2" type="ORF">AAF712_014288</name>
</gene>
<feature type="region of interest" description="Disordered" evidence="1">
    <location>
        <begin position="1"/>
        <end position="21"/>
    </location>
</feature>
<accession>A0ABR2ZEX5</accession>
<dbReference type="Proteomes" id="UP001437256">
    <property type="component" value="Unassembled WGS sequence"/>
</dbReference>
<dbReference type="EMBL" id="JBBXMP010000257">
    <property type="protein sequence ID" value="KAL0058992.1"/>
    <property type="molecule type" value="Genomic_DNA"/>
</dbReference>
<keyword evidence="3" id="KW-1185">Reference proteome</keyword>
<protein>
    <submittedName>
        <fullName evidence="2">Uncharacterized protein</fullName>
    </submittedName>
</protein>
<proteinExistence type="predicted"/>
<organism evidence="2 3">
    <name type="scientific">Marasmius tenuissimus</name>
    <dbReference type="NCBI Taxonomy" id="585030"/>
    <lineage>
        <taxon>Eukaryota</taxon>
        <taxon>Fungi</taxon>
        <taxon>Dikarya</taxon>
        <taxon>Basidiomycota</taxon>
        <taxon>Agaricomycotina</taxon>
        <taxon>Agaricomycetes</taxon>
        <taxon>Agaricomycetidae</taxon>
        <taxon>Agaricales</taxon>
        <taxon>Marasmiineae</taxon>
        <taxon>Marasmiaceae</taxon>
        <taxon>Marasmius</taxon>
    </lineage>
</organism>
<evidence type="ECO:0000313" key="2">
    <source>
        <dbReference type="EMBL" id="KAL0058992.1"/>
    </source>
</evidence>
<sequence length="189" mass="21144">MLSSTSAAQNNPPSDKNIATGQTTNMNERLFSNIVNGNTSSFLPSTSIQYYQCQHVHENSTSYHGCPVYNETPALSAPAHEERANRSAAVPIPNPILRRPVEKQILQPRYSLMPFHWPWAFIRFIRVVARAVVLSLEEWHVPRDSITLNAQDTDLEAQIGILPNTDDVERFPFSSAGVPSRSSEVEENV</sequence>
<evidence type="ECO:0000313" key="3">
    <source>
        <dbReference type="Proteomes" id="UP001437256"/>
    </source>
</evidence>
<comment type="caution">
    <text evidence="2">The sequence shown here is derived from an EMBL/GenBank/DDBJ whole genome shotgun (WGS) entry which is preliminary data.</text>
</comment>
<evidence type="ECO:0000256" key="1">
    <source>
        <dbReference type="SAM" id="MobiDB-lite"/>
    </source>
</evidence>